<dbReference type="Gene3D" id="1.20.1280.50">
    <property type="match status" value="1"/>
</dbReference>
<evidence type="ECO:0000313" key="2">
    <source>
        <dbReference type="EMBL" id="TDL16114.1"/>
    </source>
</evidence>
<dbReference type="EMBL" id="ML170251">
    <property type="protein sequence ID" value="TDL16114.1"/>
    <property type="molecule type" value="Genomic_DNA"/>
</dbReference>
<gene>
    <name evidence="2" type="ORF">BD410DRAFT_795664</name>
</gene>
<name>A0A4Y7PKV4_9AGAM</name>
<proteinExistence type="predicted"/>
<dbReference type="SUPFAM" id="SSF81383">
    <property type="entry name" value="F-box domain"/>
    <property type="match status" value="1"/>
</dbReference>
<dbReference type="InterPro" id="IPR001810">
    <property type="entry name" value="F-box_dom"/>
</dbReference>
<feature type="domain" description="F-box" evidence="1">
    <location>
        <begin position="20"/>
        <end position="74"/>
    </location>
</feature>
<accession>A0A4Y7PKV4</accession>
<dbReference type="VEuPathDB" id="FungiDB:BD410DRAFT_795664"/>
<organism evidence="2 3">
    <name type="scientific">Rickenella mellea</name>
    <dbReference type="NCBI Taxonomy" id="50990"/>
    <lineage>
        <taxon>Eukaryota</taxon>
        <taxon>Fungi</taxon>
        <taxon>Dikarya</taxon>
        <taxon>Basidiomycota</taxon>
        <taxon>Agaricomycotina</taxon>
        <taxon>Agaricomycetes</taxon>
        <taxon>Hymenochaetales</taxon>
        <taxon>Rickenellaceae</taxon>
        <taxon>Rickenella</taxon>
    </lineage>
</organism>
<protein>
    <recommendedName>
        <fullName evidence="1">F-box domain-containing protein</fullName>
    </recommendedName>
</protein>
<dbReference type="Pfam" id="PF12937">
    <property type="entry name" value="F-box-like"/>
    <property type="match status" value="1"/>
</dbReference>
<dbReference type="OrthoDB" id="3038402at2759"/>
<evidence type="ECO:0000313" key="3">
    <source>
        <dbReference type="Proteomes" id="UP000294933"/>
    </source>
</evidence>
<keyword evidence="3" id="KW-1185">Reference proteome</keyword>
<sequence length="506" mass="57678">MDDEHPLHCHDSTDLPAVNIHDLPAEILCDIIAFASEYFKAHKRHITLVVATHVCRRWRDVVISRSSLWSTIHTRFAPKGLIAEMLERSRDAPLTAFIHIFSMADKEAAALVLHHLHRIRVLDVEASTKAYFEALIPVLDQSLPKLETLRLASTPSTGSIIVPDSFLEEKITQRLQMLTLAGPSMFWGSKILHGLSRLFITFKKVDAVDWYEILDLLAQNPELEELGFTFSEGCSYRDLVANRPKVKLLALRHITLEMDVRLCQQLKTFIYIPNVVDCSLTFPNYPHHNPVFALPQHVVSRHCTSMKCSLGATWIHVEMNVCSFLNTHGMRLRLYLQLDRDRPFGTKKSVALSFGILTGLTRSPFLTTTPELDVTVGIDQHDNDILPAWSRFLSTLPNVTILKLSLRNLTHWTHNLSYSAALFLKGMVVTVDPRTHTLPQPSQFQLLVYRLDIPFTTLLDYVIQRMDDGNPLDELALRVYQAFHLHSDQLLRLKEWVGSVSMEDAE</sequence>
<dbReference type="InterPro" id="IPR036047">
    <property type="entry name" value="F-box-like_dom_sf"/>
</dbReference>
<dbReference type="AlphaFoldDB" id="A0A4Y7PKV4"/>
<evidence type="ECO:0000259" key="1">
    <source>
        <dbReference type="Pfam" id="PF12937"/>
    </source>
</evidence>
<dbReference type="Proteomes" id="UP000294933">
    <property type="component" value="Unassembled WGS sequence"/>
</dbReference>
<dbReference type="STRING" id="50990.A0A4Y7PKV4"/>
<reference evidence="2 3" key="1">
    <citation type="submission" date="2018-06" db="EMBL/GenBank/DDBJ databases">
        <title>A transcriptomic atlas of mushroom development highlights an independent origin of complex multicellularity.</title>
        <authorList>
            <consortium name="DOE Joint Genome Institute"/>
            <person name="Krizsan K."/>
            <person name="Almasi E."/>
            <person name="Merenyi Z."/>
            <person name="Sahu N."/>
            <person name="Viragh M."/>
            <person name="Koszo T."/>
            <person name="Mondo S."/>
            <person name="Kiss B."/>
            <person name="Balint B."/>
            <person name="Kues U."/>
            <person name="Barry K."/>
            <person name="Hegedus J.C."/>
            <person name="Henrissat B."/>
            <person name="Johnson J."/>
            <person name="Lipzen A."/>
            <person name="Ohm R."/>
            <person name="Nagy I."/>
            <person name="Pangilinan J."/>
            <person name="Yan J."/>
            <person name="Xiong Y."/>
            <person name="Grigoriev I.V."/>
            <person name="Hibbett D.S."/>
            <person name="Nagy L.G."/>
        </authorList>
    </citation>
    <scope>NUCLEOTIDE SEQUENCE [LARGE SCALE GENOMIC DNA]</scope>
    <source>
        <strain evidence="2 3">SZMC22713</strain>
    </source>
</reference>